<dbReference type="PROSITE" id="PS00141">
    <property type="entry name" value="ASP_PROTEASE"/>
    <property type="match status" value="1"/>
</dbReference>
<name>A0A9P4SIT7_9PEZI</name>
<dbReference type="GO" id="GO:0006508">
    <property type="term" value="P:proteolysis"/>
    <property type="evidence" value="ECO:0007669"/>
    <property type="project" value="InterPro"/>
</dbReference>
<keyword evidence="2" id="KW-0175">Coiled coil</keyword>
<comment type="caution">
    <text evidence="4">The sequence shown here is derived from an EMBL/GenBank/DDBJ whole genome shotgun (WGS) entry which is preliminary data.</text>
</comment>
<feature type="region of interest" description="Disordered" evidence="3">
    <location>
        <begin position="546"/>
        <end position="580"/>
    </location>
</feature>
<evidence type="ECO:0000256" key="2">
    <source>
        <dbReference type="SAM" id="Coils"/>
    </source>
</evidence>
<evidence type="ECO:0000313" key="4">
    <source>
        <dbReference type="EMBL" id="KAF2843302.1"/>
    </source>
</evidence>
<dbReference type="OrthoDB" id="10684340at2759"/>
<accession>A0A9P4SIT7</accession>
<evidence type="ECO:0000313" key="5">
    <source>
        <dbReference type="Proteomes" id="UP000799429"/>
    </source>
</evidence>
<organism evidence="4 5">
    <name type="scientific">Patellaria atrata CBS 101060</name>
    <dbReference type="NCBI Taxonomy" id="1346257"/>
    <lineage>
        <taxon>Eukaryota</taxon>
        <taxon>Fungi</taxon>
        <taxon>Dikarya</taxon>
        <taxon>Ascomycota</taxon>
        <taxon>Pezizomycotina</taxon>
        <taxon>Dothideomycetes</taxon>
        <taxon>Dothideomycetes incertae sedis</taxon>
        <taxon>Patellariales</taxon>
        <taxon>Patellariaceae</taxon>
        <taxon>Patellaria</taxon>
    </lineage>
</organism>
<evidence type="ECO:0000256" key="3">
    <source>
        <dbReference type="SAM" id="MobiDB-lite"/>
    </source>
</evidence>
<proteinExistence type="predicted"/>
<dbReference type="Proteomes" id="UP000799429">
    <property type="component" value="Unassembled WGS sequence"/>
</dbReference>
<dbReference type="GO" id="GO:0004190">
    <property type="term" value="F:aspartic-type endopeptidase activity"/>
    <property type="evidence" value="ECO:0007669"/>
    <property type="project" value="UniProtKB-KW"/>
</dbReference>
<reference evidence="4" key="1">
    <citation type="journal article" date="2020" name="Stud. Mycol.">
        <title>101 Dothideomycetes genomes: a test case for predicting lifestyles and emergence of pathogens.</title>
        <authorList>
            <person name="Haridas S."/>
            <person name="Albert R."/>
            <person name="Binder M."/>
            <person name="Bloem J."/>
            <person name="Labutti K."/>
            <person name="Salamov A."/>
            <person name="Andreopoulos B."/>
            <person name="Baker S."/>
            <person name="Barry K."/>
            <person name="Bills G."/>
            <person name="Bluhm B."/>
            <person name="Cannon C."/>
            <person name="Castanera R."/>
            <person name="Culley D."/>
            <person name="Daum C."/>
            <person name="Ezra D."/>
            <person name="Gonzalez J."/>
            <person name="Henrissat B."/>
            <person name="Kuo A."/>
            <person name="Liang C."/>
            <person name="Lipzen A."/>
            <person name="Lutzoni F."/>
            <person name="Magnuson J."/>
            <person name="Mondo S."/>
            <person name="Nolan M."/>
            <person name="Ohm R."/>
            <person name="Pangilinan J."/>
            <person name="Park H.-J."/>
            <person name="Ramirez L."/>
            <person name="Alfaro M."/>
            <person name="Sun H."/>
            <person name="Tritt A."/>
            <person name="Yoshinaga Y."/>
            <person name="Zwiers L.-H."/>
            <person name="Turgeon B."/>
            <person name="Goodwin S."/>
            <person name="Spatafora J."/>
            <person name="Crous P."/>
            <person name="Grigoriev I."/>
        </authorList>
    </citation>
    <scope>NUCLEOTIDE SEQUENCE</scope>
    <source>
        <strain evidence="4">CBS 101060</strain>
    </source>
</reference>
<feature type="coiled-coil region" evidence="2">
    <location>
        <begin position="99"/>
        <end position="154"/>
    </location>
</feature>
<protein>
    <submittedName>
        <fullName evidence="4">Uncharacterized protein</fullName>
    </submittedName>
</protein>
<gene>
    <name evidence="4" type="ORF">M501DRAFT_1012659</name>
</gene>
<dbReference type="InterPro" id="IPR021109">
    <property type="entry name" value="Peptidase_aspartic_dom_sf"/>
</dbReference>
<dbReference type="AlphaFoldDB" id="A0A9P4SIT7"/>
<keyword evidence="1" id="KW-0378">Hydrolase</keyword>
<evidence type="ECO:0000256" key="1">
    <source>
        <dbReference type="ARBA" id="ARBA00022750"/>
    </source>
</evidence>
<feature type="coiled-coil region" evidence="2">
    <location>
        <begin position="190"/>
        <end position="238"/>
    </location>
</feature>
<sequence>MAGPRSFGNPLLYRNWNNILQCIEVKGTKQLKIRGNYTIPSRTISSNQRRPYQTDTLDSKNTARTSRLWALAVSLPLFAGVWFYTNLDNHSDKYNSLQLLSSSDIVRSLNEQLQEKEKEALSIKAKLISLENERKSLQDQVKTGEEKLKELGAEFALKTEEIKQSAATISSSQQRVHELSNQTNQDAQRIQSLSNDLEAKSVANKDQEEQLQNEKYQKAQLEKDIESKTASINSLQASNSTLFDRTRVLHTLALNLLTTPNLHDLVSLEKEYIEAHPIELPNNRSLTAEAVNLFRLVDAEGKTRALILERVGDDNKDLEEANALMAWVSERTRSLLAANQLSKNGFAGLIYSENWFGMGDMISPLRVWDRSILPSIKERIKAHTSKSGKTKTLADILPGSVPRPGYHRALVRAKLYPHQKLDTEGTDVMVDTGASVTLIDRSLIPPDNATVLRLSVPVTLAGFNGSMSTVSEVVQLTLTIEGERGESGRASTEINTLAYVMDGLGTKLILGLDTLGRAEATVDVGKRTLRIKDTVAPLDFEAVAQKPEVPVPIGPEATPGAGEGDGRVTSEEGNIPTKQG</sequence>
<dbReference type="Gene3D" id="2.40.70.10">
    <property type="entry name" value="Acid Proteases"/>
    <property type="match status" value="1"/>
</dbReference>
<dbReference type="EMBL" id="MU006089">
    <property type="protein sequence ID" value="KAF2843302.1"/>
    <property type="molecule type" value="Genomic_DNA"/>
</dbReference>
<dbReference type="SUPFAM" id="SSF50630">
    <property type="entry name" value="Acid proteases"/>
    <property type="match status" value="1"/>
</dbReference>
<dbReference type="InterPro" id="IPR001969">
    <property type="entry name" value="Aspartic_peptidase_AS"/>
</dbReference>
<keyword evidence="1" id="KW-0064">Aspartyl protease</keyword>
<dbReference type="CDD" id="cd00303">
    <property type="entry name" value="retropepsin_like"/>
    <property type="match status" value="1"/>
</dbReference>
<keyword evidence="1" id="KW-0645">Protease</keyword>
<keyword evidence="5" id="KW-1185">Reference proteome</keyword>